<name>A0A1T0A9R4_9GAMM</name>
<dbReference type="SUPFAM" id="SSF50156">
    <property type="entry name" value="PDZ domain-like"/>
    <property type="match status" value="1"/>
</dbReference>
<accession>A0A1T0A9R4</accession>
<feature type="domain" description="Peptidase M61 catalytic" evidence="1">
    <location>
        <begin position="303"/>
        <end position="419"/>
    </location>
</feature>
<dbReference type="SUPFAM" id="SSF55486">
    <property type="entry name" value="Metalloproteases ('zincins'), catalytic domain"/>
    <property type="match status" value="1"/>
</dbReference>
<gene>
    <name evidence="3" type="ORF">B0181_01640</name>
    <name evidence="4" type="ORF">NCTC10293_01406</name>
</gene>
<keyword evidence="5" id="KW-1185">Reference proteome</keyword>
<dbReference type="Gene3D" id="2.30.42.10">
    <property type="match status" value="1"/>
</dbReference>
<dbReference type="Pfam" id="PF05299">
    <property type="entry name" value="Peptidase_M61"/>
    <property type="match status" value="1"/>
</dbReference>
<dbReference type="InterPro" id="IPR040756">
    <property type="entry name" value="Peptidase_M61_N"/>
</dbReference>
<dbReference type="Gene3D" id="2.60.40.3650">
    <property type="match status" value="1"/>
</dbReference>
<dbReference type="Proteomes" id="UP000255279">
    <property type="component" value="Unassembled WGS sequence"/>
</dbReference>
<dbReference type="InterPro" id="IPR027268">
    <property type="entry name" value="Peptidase_M4/M1_CTD_sf"/>
</dbReference>
<reference evidence="3 5" key="1">
    <citation type="submission" date="2017-02" db="EMBL/GenBank/DDBJ databases">
        <title>Draft genome sequence of Moraxella caviae CCUG 355 type strain.</title>
        <authorList>
            <person name="Engstrom-Jakobsson H."/>
            <person name="Salva-Serra F."/>
            <person name="Thorell K."/>
            <person name="Gonzales-Siles L."/>
            <person name="Karlsson R."/>
            <person name="Boulund F."/>
            <person name="Engstrand L."/>
            <person name="Moore E."/>
        </authorList>
    </citation>
    <scope>NUCLEOTIDE SEQUENCE [LARGE SCALE GENOMIC DNA]</scope>
    <source>
        <strain evidence="3 5">CCUG 355</strain>
    </source>
</reference>
<evidence type="ECO:0000313" key="4">
    <source>
        <dbReference type="EMBL" id="STZ13828.1"/>
    </source>
</evidence>
<dbReference type="PIRSF" id="PIRSF016493">
    <property type="entry name" value="Glycyl_aminpptds"/>
    <property type="match status" value="1"/>
</dbReference>
<dbReference type="EMBL" id="MUXU01000013">
    <property type="protein sequence ID" value="OOR92466.1"/>
    <property type="molecule type" value="Genomic_DNA"/>
</dbReference>
<protein>
    <submittedName>
        <fullName evidence="4">Predicted protease with the C-terminal PDZ domain</fullName>
    </submittedName>
</protein>
<organism evidence="3 5">
    <name type="scientific">Moraxella caviae</name>
    <dbReference type="NCBI Taxonomy" id="34060"/>
    <lineage>
        <taxon>Bacteria</taxon>
        <taxon>Pseudomonadati</taxon>
        <taxon>Pseudomonadota</taxon>
        <taxon>Gammaproteobacteria</taxon>
        <taxon>Moraxellales</taxon>
        <taxon>Moraxellaceae</taxon>
        <taxon>Moraxella</taxon>
    </lineage>
</organism>
<dbReference type="InterPro" id="IPR036034">
    <property type="entry name" value="PDZ_sf"/>
</dbReference>
<evidence type="ECO:0000259" key="1">
    <source>
        <dbReference type="Pfam" id="PF05299"/>
    </source>
</evidence>
<feature type="domain" description="Peptidase M61 N-terminal" evidence="2">
    <location>
        <begin position="17"/>
        <end position="184"/>
    </location>
</feature>
<evidence type="ECO:0000313" key="5">
    <source>
        <dbReference type="Proteomes" id="UP000190435"/>
    </source>
</evidence>
<dbReference type="InterPro" id="IPR007963">
    <property type="entry name" value="Peptidase_M61_catalytic"/>
</dbReference>
<dbReference type="EMBL" id="UGQE01000004">
    <property type="protein sequence ID" value="STZ13828.1"/>
    <property type="molecule type" value="Genomic_DNA"/>
</dbReference>
<dbReference type="Proteomes" id="UP000190435">
    <property type="component" value="Unassembled WGS sequence"/>
</dbReference>
<keyword evidence="4" id="KW-0645">Protease</keyword>
<dbReference type="STRING" id="34060.B0181_01640"/>
<evidence type="ECO:0000259" key="2">
    <source>
        <dbReference type="Pfam" id="PF17899"/>
    </source>
</evidence>
<dbReference type="AlphaFoldDB" id="A0A1T0A9R4"/>
<dbReference type="RefSeq" id="WP_078275757.1">
    <property type="nucleotide sequence ID" value="NZ_MUXU01000013.1"/>
</dbReference>
<sequence length="636" mass="72200">MNPSATPTHNAQTPAITYQVDFSRRNDHLADVTISFRADNDTPSLWLPTWIAGSYLIREFAKNITTVAYSTDANTAVHRAEKTSKNTWQLPHAKAGDTITVCYEVYCYDTSVRTAYVDHQRIFGNFTSLLLMVQNQENALCQITLDVPENPANAHAVLACGLMHTATRHEKAHGKRTLAYTRYQLPCLPAFESYDYPFEISDQDCSDFTIHDRQGKPLAHRFFVSGRHFGDVDRLTDDVARICQCYVDWLSDAPFNDYTFMLNATASDYGGLEHINSTALVSPRSDLPKFGEADKPSENYQRLLGLCSHEYFHAWWVKTVRPDVMMSARLQDEAYTPLLWVFEGFTSYVDDFMLLQAGVIGKDDYAKLLLAQINRYYQTDGRMHQSVAESSFDAWIKLYRPDENSTNQGVSYYNKGALVAWLLDVLLLTHSDGKYRLFDVIKHCYEIAKTKTDKRFGLSTETLGEIISQMIDGAVWQEFYHHYIIGTKQLPIEQTLRELGAIIKTNQKRTPWGMQTEQTSAGLSIKHLRRHSTASQSGLSAGDVIVAIDGMRATNDVLAAAYHFQSRTALPIIVHAFRQDMLQQFTINLPVLNMDNQPSTNETVLHRPTDSFSQESLRTLEILSLPDGKWLDDVFV</sequence>
<dbReference type="InterPro" id="IPR024191">
    <property type="entry name" value="Peptidase_M61"/>
</dbReference>
<reference evidence="4 6" key="2">
    <citation type="submission" date="2018-06" db="EMBL/GenBank/DDBJ databases">
        <authorList>
            <consortium name="Pathogen Informatics"/>
            <person name="Doyle S."/>
        </authorList>
    </citation>
    <scope>NUCLEOTIDE SEQUENCE [LARGE SCALE GENOMIC DNA]</scope>
    <source>
        <strain evidence="4 6">NCTC10293</strain>
    </source>
</reference>
<dbReference type="OrthoDB" id="9778516at2"/>
<dbReference type="GO" id="GO:0006508">
    <property type="term" value="P:proteolysis"/>
    <property type="evidence" value="ECO:0007669"/>
    <property type="project" value="UniProtKB-KW"/>
</dbReference>
<proteinExistence type="predicted"/>
<dbReference type="Pfam" id="PF17899">
    <property type="entry name" value="Peptidase_M61_N"/>
    <property type="match status" value="1"/>
</dbReference>
<evidence type="ECO:0000313" key="6">
    <source>
        <dbReference type="Proteomes" id="UP000255279"/>
    </source>
</evidence>
<dbReference type="Gene3D" id="1.10.390.10">
    <property type="entry name" value="Neutral Protease Domain 2"/>
    <property type="match status" value="1"/>
</dbReference>
<keyword evidence="4" id="KW-0378">Hydrolase</keyword>
<dbReference type="GO" id="GO:0008233">
    <property type="term" value="F:peptidase activity"/>
    <property type="evidence" value="ECO:0007669"/>
    <property type="project" value="UniProtKB-KW"/>
</dbReference>
<evidence type="ECO:0000313" key="3">
    <source>
        <dbReference type="EMBL" id="OOR92466.1"/>
    </source>
</evidence>